<dbReference type="Pfam" id="PF01535">
    <property type="entry name" value="PPR"/>
    <property type="match status" value="1"/>
</dbReference>
<evidence type="ECO:0000313" key="4">
    <source>
        <dbReference type="Proteomes" id="UP001604277"/>
    </source>
</evidence>
<feature type="repeat" description="PPR" evidence="2">
    <location>
        <begin position="9"/>
        <end position="43"/>
    </location>
</feature>
<name>A0ABD1WGN0_9LAMI</name>
<accession>A0ABD1WGN0</accession>
<dbReference type="PROSITE" id="PS51375">
    <property type="entry name" value="PPR"/>
    <property type="match status" value="2"/>
</dbReference>
<dbReference type="EMBL" id="JBFOLJ010000003">
    <property type="protein sequence ID" value="KAL2548847.1"/>
    <property type="molecule type" value="Genomic_DNA"/>
</dbReference>
<proteinExistence type="predicted"/>
<comment type="caution">
    <text evidence="3">The sequence shown here is derived from an EMBL/GenBank/DDBJ whole genome shotgun (WGS) entry which is preliminary data.</text>
</comment>
<reference evidence="4" key="1">
    <citation type="submission" date="2024-07" db="EMBL/GenBank/DDBJ databases">
        <title>Two chromosome-level genome assemblies of Korean endemic species Abeliophyllum distichum and Forsythia ovata (Oleaceae).</title>
        <authorList>
            <person name="Jang H."/>
        </authorList>
    </citation>
    <scope>NUCLEOTIDE SEQUENCE [LARGE SCALE GENOMIC DNA]</scope>
</reference>
<dbReference type="NCBIfam" id="TIGR00756">
    <property type="entry name" value="PPR"/>
    <property type="match status" value="2"/>
</dbReference>
<feature type="repeat" description="PPR" evidence="2">
    <location>
        <begin position="144"/>
        <end position="178"/>
    </location>
</feature>
<gene>
    <name evidence="3" type="ORF">Fot_10377</name>
</gene>
<organism evidence="3 4">
    <name type="scientific">Forsythia ovata</name>
    <dbReference type="NCBI Taxonomy" id="205694"/>
    <lineage>
        <taxon>Eukaryota</taxon>
        <taxon>Viridiplantae</taxon>
        <taxon>Streptophyta</taxon>
        <taxon>Embryophyta</taxon>
        <taxon>Tracheophyta</taxon>
        <taxon>Spermatophyta</taxon>
        <taxon>Magnoliopsida</taxon>
        <taxon>eudicotyledons</taxon>
        <taxon>Gunneridae</taxon>
        <taxon>Pentapetalae</taxon>
        <taxon>asterids</taxon>
        <taxon>lamiids</taxon>
        <taxon>Lamiales</taxon>
        <taxon>Oleaceae</taxon>
        <taxon>Forsythieae</taxon>
        <taxon>Forsythia</taxon>
    </lineage>
</organism>
<evidence type="ECO:0000313" key="3">
    <source>
        <dbReference type="EMBL" id="KAL2548847.1"/>
    </source>
</evidence>
<dbReference type="InterPro" id="IPR011990">
    <property type="entry name" value="TPR-like_helical_dom_sf"/>
</dbReference>
<dbReference type="Proteomes" id="UP001604277">
    <property type="component" value="Unassembled WGS sequence"/>
</dbReference>
<keyword evidence="1" id="KW-0677">Repeat</keyword>
<keyword evidence="4" id="KW-1185">Reference proteome</keyword>
<evidence type="ECO:0000256" key="2">
    <source>
        <dbReference type="PROSITE-ProRule" id="PRU00708"/>
    </source>
</evidence>
<dbReference type="AlphaFoldDB" id="A0ABD1WGN0"/>
<dbReference type="PANTHER" id="PTHR46862">
    <property type="entry name" value="OS07G0661900 PROTEIN"/>
    <property type="match status" value="1"/>
</dbReference>
<evidence type="ECO:0000256" key="1">
    <source>
        <dbReference type="ARBA" id="ARBA00022737"/>
    </source>
</evidence>
<dbReference type="InterPro" id="IPR002885">
    <property type="entry name" value="PPR_rpt"/>
</dbReference>
<protein>
    <submittedName>
        <fullName evidence="3">Pentatricopeptide repeat-containing protein</fullName>
    </submittedName>
</protein>
<sequence>MAKNRVLRTNNTYGMLVDVYGKAGLVKESFLWIKHMKLRGIFPDEVTMNTVVQVLKDAREYNRTYRFYKDWCNGRVELGDLDLDIIGDLKPISLKQFLLTELFRTGGMNNFSTPGASDMERSAGQLKEASNVFADMLKSRVMPDTFTFNTMIFICGSHGYLSEAEALLNKIEEWGISPDTKTYNIFLSLYDDVGNIDAVLLCYRKIKEVGLFLDEVTRRATLLG</sequence>
<dbReference type="PANTHER" id="PTHR46862:SF5">
    <property type="entry name" value="OS02G0170000 PROTEIN"/>
    <property type="match status" value="1"/>
</dbReference>
<dbReference type="Pfam" id="PF13041">
    <property type="entry name" value="PPR_2"/>
    <property type="match status" value="1"/>
</dbReference>
<dbReference type="Gene3D" id="1.25.40.10">
    <property type="entry name" value="Tetratricopeptide repeat domain"/>
    <property type="match status" value="2"/>
</dbReference>